<sequence>MTDPIEQRVAVVTGAGGGIGKAIALEMAADGAAVVVNDLGTSVSGDGTDQSAAQAVVDEIEAAGGRAVANTDNVADYASASNIIATAMDTFGRLDAVINNAGILRDRMFHKMDPDEWKAVIDVHLHGTFNVSRAAAPIFRQQEAGAYVHMTSTSGLIGNRGQANYSAAKAGIASLSKSIALDMAAFNVRSNCISPFAWSRMIGSIPTDTPEQQARVDKLKSMTPDKVAVLATYLASDRAADVSGQIFAARGNEIFLMGQSRPLRGIHRSEGWDPETIASEAMPALQGQFYPLEVSGEVFSWDPV</sequence>
<dbReference type="PRINTS" id="PR00081">
    <property type="entry name" value="GDHRDH"/>
</dbReference>
<organism evidence="4 5">
    <name type="scientific">Salinisphaera orenii MK-B5</name>
    <dbReference type="NCBI Taxonomy" id="856730"/>
    <lineage>
        <taxon>Bacteria</taxon>
        <taxon>Pseudomonadati</taxon>
        <taxon>Pseudomonadota</taxon>
        <taxon>Gammaproteobacteria</taxon>
        <taxon>Salinisphaerales</taxon>
        <taxon>Salinisphaeraceae</taxon>
        <taxon>Salinisphaera</taxon>
    </lineage>
</organism>
<evidence type="ECO:0000256" key="2">
    <source>
        <dbReference type="RuleBase" id="RU000363"/>
    </source>
</evidence>
<dbReference type="InterPro" id="IPR002347">
    <property type="entry name" value="SDR_fam"/>
</dbReference>
<dbReference type="Gene3D" id="3.40.50.720">
    <property type="entry name" value="NAD(P)-binding Rossmann-like Domain"/>
    <property type="match status" value="1"/>
</dbReference>
<dbReference type="RefSeq" id="WP_123632140.1">
    <property type="nucleotide sequence ID" value="NZ_AYKH01000042.1"/>
</dbReference>
<accession>A0A423PG13</accession>
<evidence type="ECO:0000259" key="3">
    <source>
        <dbReference type="SMART" id="SM00822"/>
    </source>
</evidence>
<dbReference type="PANTHER" id="PTHR45024">
    <property type="entry name" value="DEHYDROGENASES, SHORT CHAIN"/>
    <property type="match status" value="1"/>
</dbReference>
<dbReference type="AlphaFoldDB" id="A0A423PG13"/>
<dbReference type="PRINTS" id="PR00080">
    <property type="entry name" value="SDRFAMILY"/>
</dbReference>
<feature type="domain" description="Ketoreductase" evidence="3">
    <location>
        <begin position="8"/>
        <end position="204"/>
    </location>
</feature>
<dbReference type="EMBL" id="AYKH01000042">
    <property type="protein sequence ID" value="ROO24510.1"/>
    <property type="molecule type" value="Genomic_DNA"/>
</dbReference>
<comment type="similarity">
    <text evidence="1 2">Belongs to the short-chain dehydrogenases/reductases (SDR) family.</text>
</comment>
<dbReference type="SUPFAM" id="SSF51735">
    <property type="entry name" value="NAD(P)-binding Rossmann-fold domains"/>
    <property type="match status" value="1"/>
</dbReference>
<keyword evidence="5" id="KW-1185">Reference proteome</keyword>
<comment type="caution">
    <text evidence="4">The sequence shown here is derived from an EMBL/GenBank/DDBJ whole genome shotgun (WGS) entry which is preliminary data.</text>
</comment>
<dbReference type="PROSITE" id="PS00061">
    <property type="entry name" value="ADH_SHORT"/>
    <property type="match status" value="1"/>
</dbReference>
<evidence type="ECO:0000313" key="4">
    <source>
        <dbReference type="EMBL" id="ROO24510.1"/>
    </source>
</evidence>
<dbReference type="InterPro" id="IPR020904">
    <property type="entry name" value="Sc_DH/Rdtase_CS"/>
</dbReference>
<reference evidence="4 5" key="1">
    <citation type="submission" date="2013-10" db="EMBL/GenBank/DDBJ databases">
        <title>Salinisphaera orenii MK-B5 Genome Sequencing.</title>
        <authorList>
            <person name="Lai Q."/>
            <person name="Li C."/>
            <person name="Shao Z."/>
        </authorList>
    </citation>
    <scope>NUCLEOTIDE SEQUENCE [LARGE SCALE GENOMIC DNA]</scope>
    <source>
        <strain evidence="4 5">MK-B5</strain>
    </source>
</reference>
<protein>
    <submittedName>
        <fullName evidence="4">3-hydroxyacyl-CoA dehydrogenase</fullName>
    </submittedName>
</protein>
<dbReference type="InterPro" id="IPR036291">
    <property type="entry name" value="NAD(P)-bd_dom_sf"/>
</dbReference>
<proteinExistence type="inferred from homology"/>
<dbReference type="InterPro" id="IPR051687">
    <property type="entry name" value="Peroxisomal_Beta-Oxidation"/>
</dbReference>
<dbReference type="Pfam" id="PF00106">
    <property type="entry name" value="adh_short"/>
    <property type="match status" value="1"/>
</dbReference>
<gene>
    <name evidence="4" type="ORF">SAOR_15055</name>
</gene>
<name>A0A423PG13_9GAMM</name>
<dbReference type="InterPro" id="IPR057326">
    <property type="entry name" value="KR_dom"/>
</dbReference>
<dbReference type="SMART" id="SM00822">
    <property type="entry name" value="PKS_KR"/>
    <property type="match status" value="1"/>
</dbReference>
<dbReference type="Proteomes" id="UP000283993">
    <property type="component" value="Unassembled WGS sequence"/>
</dbReference>
<dbReference type="PANTHER" id="PTHR45024:SF3">
    <property type="entry name" value="BLL2957 PROTEIN"/>
    <property type="match status" value="1"/>
</dbReference>
<evidence type="ECO:0000313" key="5">
    <source>
        <dbReference type="Proteomes" id="UP000283993"/>
    </source>
</evidence>
<evidence type="ECO:0000256" key="1">
    <source>
        <dbReference type="ARBA" id="ARBA00006484"/>
    </source>
</evidence>